<sequence length="69" mass="7837">MQSYTSRAQCWFCAISPKLLPLRNGSTHTPCERPLIAGHLREEKSRPFYQGTISEQYGYHIVLPSAGQK</sequence>
<protein>
    <submittedName>
        <fullName evidence="1">Uncharacterized protein</fullName>
    </submittedName>
</protein>
<dbReference type="EMBL" id="JAFBMS010000102">
    <property type="protein sequence ID" value="KAG9336723.1"/>
    <property type="molecule type" value="Genomic_DNA"/>
</dbReference>
<name>A0A8T2N8K4_9TELE</name>
<gene>
    <name evidence="1" type="ORF">JZ751_003071</name>
</gene>
<organism evidence="1 2">
    <name type="scientific">Albula glossodonta</name>
    <name type="common">roundjaw bonefish</name>
    <dbReference type="NCBI Taxonomy" id="121402"/>
    <lineage>
        <taxon>Eukaryota</taxon>
        <taxon>Metazoa</taxon>
        <taxon>Chordata</taxon>
        <taxon>Craniata</taxon>
        <taxon>Vertebrata</taxon>
        <taxon>Euteleostomi</taxon>
        <taxon>Actinopterygii</taxon>
        <taxon>Neopterygii</taxon>
        <taxon>Teleostei</taxon>
        <taxon>Albuliformes</taxon>
        <taxon>Albulidae</taxon>
        <taxon>Albula</taxon>
    </lineage>
</organism>
<keyword evidence="2" id="KW-1185">Reference proteome</keyword>
<comment type="caution">
    <text evidence="1">The sequence shown here is derived from an EMBL/GenBank/DDBJ whole genome shotgun (WGS) entry which is preliminary data.</text>
</comment>
<evidence type="ECO:0000313" key="2">
    <source>
        <dbReference type="Proteomes" id="UP000824540"/>
    </source>
</evidence>
<dbReference type="Proteomes" id="UP000824540">
    <property type="component" value="Unassembled WGS sequence"/>
</dbReference>
<accession>A0A8T2N8K4</accession>
<evidence type="ECO:0000313" key="1">
    <source>
        <dbReference type="EMBL" id="KAG9336723.1"/>
    </source>
</evidence>
<proteinExistence type="predicted"/>
<dbReference type="AlphaFoldDB" id="A0A8T2N8K4"/>
<reference evidence="1" key="1">
    <citation type="thesis" date="2021" institute="BYU ScholarsArchive" country="Provo, UT, USA">
        <title>Applications of and Algorithms for Genome Assembly and Genomic Analyses with an Emphasis on Marine Teleosts.</title>
        <authorList>
            <person name="Pickett B.D."/>
        </authorList>
    </citation>
    <scope>NUCLEOTIDE SEQUENCE</scope>
    <source>
        <strain evidence="1">HI-2016</strain>
    </source>
</reference>